<evidence type="ECO:0000256" key="2">
    <source>
        <dbReference type="ARBA" id="ARBA00022801"/>
    </source>
</evidence>
<dbReference type="InterPro" id="IPR003778">
    <property type="entry name" value="CT_A_B"/>
</dbReference>
<evidence type="ECO:0000313" key="6">
    <source>
        <dbReference type="Proteomes" id="UP000266113"/>
    </source>
</evidence>
<dbReference type="GO" id="GO:0016740">
    <property type="term" value="F:transferase activity"/>
    <property type="evidence" value="ECO:0007669"/>
    <property type="project" value="UniProtKB-KW"/>
</dbReference>
<sequence length="343" mass="36597">MLTTVQDDGHWGLQNTGIPVSVAMDQQALALGNLLVGNEEGVAALEITLFGPRLAFTIDALMAVTGVDMGLQVDGHDILAWTAILVRTGSVPSMTGFTGAGCRAWLCVAGGIDVPDVLGSRSTLLRVALGGFKGRALRTGDSLHLRPLTQQVRRLDGFSCPVGLRPQYTVDAPVLPGPQAESLTPGTRQAFLDATWTVSDASDRMGCRLEGPQLALGHGADVISEVIPEGAVEVTGSGLPIVMLADRQTTGGYVKPFVVASAALGWLAQRRPGDSVRFRMCSRDDAREMLEKQSSARKELTRLQAIWRQRHAGGTLHLTVNGVRHVVEWQDVTSLEADHEHGS</sequence>
<organism evidence="5 6">
    <name type="scientific">Candidatus Cryosericum septentrionale</name>
    <dbReference type="NCBI Taxonomy" id="2290913"/>
    <lineage>
        <taxon>Bacteria</taxon>
        <taxon>Pseudomonadati</taxon>
        <taxon>Caldisericota/Cryosericota group</taxon>
        <taxon>Candidatus Cryosericota</taxon>
        <taxon>Candidatus Cryosericia</taxon>
        <taxon>Candidatus Cryosericales</taxon>
        <taxon>Candidatus Cryosericaceae</taxon>
        <taxon>Candidatus Cryosericum</taxon>
    </lineage>
</organism>
<dbReference type="Pfam" id="PF02626">
    <property type="entry name" value="CT_A_B"/>
    <property type="match status" value="1"/>
</dbReference>
<dbReference type="NCBIfam" id="TIGR00724">
    <property type="entry name" value="urea_amlyse_rel"/>
    <property type="match status" value="1"/>
</dbReference>
<evidence type="ECO:0000313" key="5">
    <source>
        <dbReference type="EMBL" id="RIE16425.1"/>
    </source>
</evidence>
<dbReference type="InterPro" id="IPR029000">
    <property type="entry name" value="Cyclophilin-like_dom_sf"/>
</dbReference>
<keyword evidence="2" id="KW-0378">Hydrolase</keyword>
<dbReference type="SUPFAM" id="SSF50891">
    <property type="entry name" value="Cyclophilin-like"/>
    <property type="match status" value="1"/>
</dbReference>
<evidence type="ECO:0000256" key="3">
    <source>
        <dbReference type="ARBA" id="ARBA00022840"/>
    </source>
</evidence>
<evidence type="ECO:0000256" key="1">
    <source>
        <dbReference type="ARBA" id="ARBA00022741"/>
    </source>
</evidence>
<dbReference type="Gene3D" id="2.40.100.10">
    <property type="entry name" value="Cyclophilin-like"/>
    <property type="match status" value="1"/>
</dbReference>
<gene>
    <name evidence="5" type="ORF">SMC1_06695</name>
</gene>
<dbReference type="GO" id="GO:0005524">
    <property type="term" value="F:ATP binding"/>
    <property type="evidence" value="ECO:0007669"/>
    <property type="project" value="UniProtKB-KW"/>
</dbReference>
<accession>A0A398DMJ9</accession>
<keyword evidence="3" id="KW-0067">ATP-binding</keyword>
<proteinExistence type="predicted"/>
<dbReference type="AlphaFoldDB" id="A0A398DMJ9"/>
<feature type="domain" description="Carboxyltransferase" evidence="4">
    <location>
        <begin position="15"/>
        <end position="296"/>
    </location>
</feature>
<comment type="caution">
    <text evidence="5">The sequence shown here is derived from an EMBL/GenBank/DDBJ whole genome shotgun (WGS) entry which is preliminary data.</text>
</comment>
<dbReference type="InterPro" id="IPR052708">
    <property type="entry name" value="PxpC"/>
</dbReference>
<dbReference type="PANTHER" id="PTHR43309:SF3">
    <property type="entry name" value="5-OXOPROLINASE SUBUNIT C"/>
    <property type="match status" value="1"/>
</dbReference>
<dbReference type="GO" id="GO:0016787">
    <property type="term" value="F:hydrolase activity"/>
    <property type="evidence" value="ECO:0007669"/>
    <property type="project" value="UniProtKB-KW"/>
</dbReference>
<reference evidence="5 6" key="1">
    <citation type="submission" date="2018-09" db="EMBL/GenBank/DDBJ databases">
        <title>Discovery and Ecogenomic Context for Candidatus Cryosericales, a Global Caldiserica Order Active in Thawing Permafrost.</title>
        <authorList>
            <person name="Martinez M.A."/>
            <person name="Woodcroft B.J."/>
            <person name="Ignacio Espinoza J.C."/>
            <person name="Zayed A."/>
            <person name="Singleton C.M."/>
            <person name="Boyd J."/>
            <person name="Li Y.-F."/>
            <person name="Purvine S."/>
            <person name="Maughan H."/>
            <person name="Hodgkins S.B."/>
            <person name="Anderson D."/>
            <person name="Sederholm M."/>
            <person name="Temperton B."/>
            <person name="Saleska S.R."/>
            <person name="Tyson G.W."/>
            <person name="Rich V.I."/>
        </authorList>
    </citation>
    <scope>NUCLEOTIDE SEQUENCE [LARGE SCALE GENOMIC DNA]</scope>
    <source>
        <strain evidence="5 6">SMC1</strain>
    </source>
</reference>
<dbReference type="SMART" id="SM00797">
    <property type="entry name" value="AHS2"/>
    <property type="match status" value="1"/>
</dbReference>
<dbReference type="PANTHER" id="PTHR43309">
    <property type="entry name" value="5-OXOPROLINASE SUBUNIT C"/>
    <property type="match status" value="1"/>
</dbReference>
<keyword evidence="6" id="KW-1185">Reference proteome</keyword>
<keyword evidence="1" id="KW-0547">Nucleotide-binding</keyword>
<keyword evidence="5" id="KW-0808">Transferase</keyword>
<evidence type="ECO:0000259" key="4">
    <source>
        <dbReference type="SMART" id="SM00797"/>
    </source>
</evidence>
<dbReference type="OrthoDB" id="9768696at2"/>
<dbReference type="EMBL" id="QXIY01000030">
    <property type="protein sequence ID" value="RIE16425.1"/>
    <property type="molecule type" value="Genomic_DNA"/>
</dbReference>
<protein>
    <submittedName>
        <fullName evidence="5">Biotin-dependent carboxyltransferase</fullName>
    </submittedName>
</protein>
<name>A0A398DMJ9_9BACT</name>
<dbReference type="Proteomes" id="UP000266113">
    <property type="component" value="Unassembled WGS sequence"/>
</dbReference>